<dbReference type="InterPro" id="IPR017853">
    <property type="entry name" value="GH"/>
</dbReference>
<gene>
    <name evidence="5" type="ORF">X797_004837</name>
</gene>
<evidence type="ECO:0000313" key="6">
    <source>
        <dbReference type="Proteomes" id="UP000030151"/>
    </source>
</evidence>
<dbReference type="eggNOG" id="ENOG502QPVE">
    <property type="taxonomic scope" value="Eukaryota"/>
</dbReference>
<keyword evidence="5" id="KW-0378">Hydrolase</keyword>
<evidence type="ECO:0000313" key="5">
    <source>
        <dbReference type="EMBL" id="EXV02002.1"/>
    </source>
</evidence>
<protein>
    <submittedName>
        <fullName evidence="5">Melibiase (Glycoside hydrolase family 36)</fullName>
    </submittedName>
</protein>
<dbReference type="EMBL" id="JELW01000006">
    <property type="protein sequence ID" value="EXV02002.1"/>
    <property type="molecule type" value="Genomic_DNA"/>
</dbReference>
<organism evidence="5 6">
    <name type="scientific">Metarhizium robertsii</name>
    <dbReference type="NCBI Taxonomy" id="568076"/>
    <lineage>
        <taxon>Eukaryota</taxon>
        <taxon>Fungi</taxon>
        <taxon>Dikarya</taxon>
        <taxon>Ascomycota</taxon>
        <taxon>Pezizomycotina</taxon>
        <taxon>Sordariomycetes</taxon>
        <taxon>Hypocreomycetidae</taxon>
        <taxon>Hypocreales</taxon>
        <taxon>Clavicipitaceae</taxon>
        <taxon>Metarhizium</taxon>
    </lineage>
</organism>
<comment type="caution">
    <text evidence="5">The sequence shown here is derived from an EMBL/GenBank/DDBJ whole genome shotgun (WGS) entry which is preliminary data.</text>
</comment>
<dbReference type="PANTHER" id="PTHR31268">
    <property type="match status" value="1"/>
</dbReference>
<evidence type="ECO:0000256" key="3">
    <source>
        <dbReference type="ARBA" id="ARBA00023277"/>
    </source>
</evidence>
<dbReference type="Proteomes" id="UP000030151">
    <property type="component" value="Unassembled WGS sequence"/>
</dbReference>
<dbReference type="Pfam" id="PF05691">
    <property type="entry name" value="Raffinose_syn"/>
    <property type="match status" value="1"/>
</dbReference>
<reference evidence="5 6" key="1">
    <citation type="submission" date="2014-02" db="EMBL/GenBank/DDBJ databases">
        <title>The genome sequence of the entomopathogenic fungus Metarhizium robertsii ARSEF 2575.</title>
        <authorList>
            <person name="Giuliano Garisto Donzelli B."/>
            <person name="Roe B.A."/>
            <person name="Macmil S.L."/>
            <person name="Krasnoff S.B."/>
            <person name="Gibson D.M."/>
        </authorList>
    </citation>
    <scope>NUCLEOTIDE SEQUENCE [LARGE SCALE GENOMIC DNA]</scope>
    <source>
        <strain evidence="5 6">ARSEF 2575</strain>
    </source>
</reference>
<dbReference type="HOGENOM" id="CLU_006630_0_0_1"/>
<proteinExistence type="inferred from homology"/>
<keyword evidence="3" id="KW-0119">Carbohydrate metabolism</keyword>
<dbReference type="PANTHER" id="PTHR31268:SF32">
    <property type="entry name" value="GALACTINOL--SUCROSE GALACTOSYLTRANSFERASE 2-RELATED"/>
    <property type="match status" value="1"/>
</dbReference>
<comment type="similarity">
    <text evidence="2">Belongs to the glycosyl hydrolases 36 family.</text>
</comment>
<dbReference type="InterPro" id="IPR013785">
    <property type="entry name" value="Aldolase_TIM"/>
</dbReference>
<comment type="catalytic activity">
    <reaction evidence="4">
        <text>alpha-D-galactosyl-(1-&gt;3)-1D-myo-inositol + sucrose = raffinose + myo-inositol</text>
        <dbReference type="Rhea" id="RHEA:20161"/>
        <dbReference type="ChEBI" id="CHEBI:16634"/>
        <dbReference type="ChEBI" id="CHEBI:17268"/>
        <dbReference type="ChEBI" id="CHEBI:17505"/>
        <dbReference type="ChEBI" id="CHEBI:17992"/>
        <dbReference type="EC" id="2.4.1.82"/>
    </reaction>
</comment>
<dbReference type="GO" id="GO:0047274">
    <property type="term" value="F:galactinol-sucrose galactosyltransferase activity"/>
    <property type="evidence" value="ECO:0007669"/>
    <property type="project" value="UniProtKB-EC"/>
</dbReference>
<sequence length="872" mass="96058">MAIEAHIYANMSTLYVVYKHTCKLLGTCQFLSPATIMKALVQSYPPLGQVTVVQDSTVVLTSVLEISNSRAEEEWDVALWISVDSGRWSEIRLTRLGHGAEPPVLSKKPQSSSFLYFRCSFSLHKFANFTFKFRRANDESWKWVREEEGSNDGIIILSTSPTSSPDDSRPCIPDLDTEWNISSHVSQSPGTQLWSLSCSLPASVGENSTFRDITIGTPWGSFIRWFALVRHKAAWLGPRHGRSRFSPDQDTILGCFLSHHGKTMAILAVSGVGSVTTTIRDDGHGVVAVHARNDSASSETTVVLISEGIDFDHAVASVMYHARTMVSETYGNASSHVNPQTGTWNSLGQQLSETKVLNAIEELARNKIQITNLIIDDNWQSLDRIGSDQSQYGWSEFEADRNAFPSGLRSVVAQIRNLHPALQNIIVWHAMLGYWGGISPNGLIAKTYSTIKVAQEGENSHPLTIVGKPDVSRLYNDFYRFLAESGIDGVKADAQVMIDMLKDAPDRRDLISTYLDVWSKTSEEYFGGKTISCMSQFPYSLFHSQLPRSRGEFSVRNSDDFFPDVPRSHPWHIWANAHNAIVTQFLNAVPDWDMFQTVHSYAEFHAAARCVSGSPIYITDIPGMHNMHLIKQMTATTPLGQTVVLRPSVLGKSMCAYAGYEDGLLLKIGSYNGASQTGTGILGIFNVSTRHLTEIIPLGLFPGVFQGGKYAVRSHTTGQTSAPMTTGAPDSVIAASINEAGYEILCAFPLAQFKSGRYGNGYAGAVGLVGKMTGCAAMTYSSVVQRDSGTVIVTCNLKALGTLGVYISTLPRLNIEDDFMVAIEDLPVRFETVSRSEDDERIFEIDVERAWEEVAVSTMQRGEVQIKVSFQP</sequence>
<name>A0A0A1UVN5_9HYPO</name>
<dbReference type="AlphaFoldDB" id="A0A0A1UVN5"/>
<evidence type="ECO:0000256" key="2">
    <source>
        <dbReference type="ARBA" id="ARBA00007240"/>
    </source>
</evidence>
<dbReference type="InterPro" id="IPR008811">
    <property type="entry name" value="Glycosyl_hydrolases_36"/>
</dbReference>
<evidence type="ECO:0000256" key="1">
    <source>
        <dbReference type="ARBA" id="ARBA00001255"/>
    </source>
</evidence>
<accession>A0A0A1UVN5</accession>
<dbReference type="SUPFAM" id="SSF51445">
    <property type="entry name" value="(Trans)glycosidases"/>
    <property type="match status" value="1"/>
</dbReference>
<dbReference type="OrthoDB" id="4664297at2759"/>
<comment type="catalytic activity">
    <reaction evidence="1">
        <text>Hydrolysis of terminal, non-reducing alpha-D-galactose residues in alpha-D-galactosides, including galactose oligosaccharides, galactomannans and galactolipids.</text>
        <dbReference type="EC" id="3.2.1.22"/>
    </reaction>
</comment>
<dbReference type="GO" id="GO:0004557">
    <property type="term" value="F:alpha-galactosidase activity"/>
    <property type="evidence" value="ECO:0007669"/>
    <property type="project" value="UniProtKB-EC"/>
</dbReference>
<dbReference type="Gene3D" id="3.20.20.70">
    <property type="entry name" value="Aldolase class I"/>
    <property type="match status" value="1"/>
</dbReference>
<evidence type="ECO:0000256" key="4">
    <source>
        <dbReference type="ARBA" id="ARBA00049426"/>
    </source>
</evidence>